<dbReference type="Proteomes" id="UP001163603">
    <property type="component" value="Chromosome 13"/>
</dbReference>
<reference evidence="2" key="1">
    <citation type="journal article" date="2023" name="G3 (Bethesda)">
        <title>Genome assembly and association tests identify interacting loci associated with vigor, precocity, and sex in interspecific pistachio rootstocks.</title>
        <authorList>
            <person name="Palmer W."/>
            <person name="Jacygrad E."/>
            <person name="Sagayaradj S."/>
            <person name="Cavanaugh K."/>
            <person name="Han R."/>
            <person name="Bertier L."/>
            <person name="Beede B."/>
            <person name="Kafkas S."/>
            <person name="Golino D."/>
            <person name="Preece J."/>
            <person name="Michelmore R."/>
        </authorList>
    </citation>
    <scope>NUCLEOTIDE SEQUENCE [LARGE SCALE GENOMIC DNA]</scope>
</reference>
<sequence length="442" mass="47715">MVRQSLEEGLLPGSSILKPNGGIGDGSELNVFQSASSATPTVLFSTFIAICGFLVFGCCAGYSSPAESGIREDLGLSVAAFSVFGSVITIGGLGGSLINGKIADLIGRRKALWFADFFFIIGWLAIAFAKDVWFLDLGRASLGIGTGLMAYLAPVYVAEITPKNIRGALTSANTLMLTCGISLMFFLGTVVSWRALALIAIIPCMVQVFGIFFIPESPRWLAMTGREKELDATLQKLRGRDADICQEAANIKLYTEAFQQQSDDRIFNLFQPRYAHSLIVGVGLLSLQNLGGNTGISFYASSIFEDASFSSTIGTISIAIIQIPAVVISVILTDKCGRRPLLTVSNTENCLSFFLIGLSFCLQEHGYWKEITPILVYLGIMLYTVTFSMGMAGLPTVIMSEVFPVNVKGSGGSLATFAYFLTGWIISYSFNFMMEWSYTGIP</sequence>
<evidence type="ECO:0000313" key="1">
    <source>
        <dbReference type="EMBL" id="KAJ0014741.1"/>
    </source>
</evidence>
<organism evidence="1 2">
    <name type="scientific">Pistacia integerrima</name>
    <dbReference type="NCBI Taxonomy" id="434235"/>
    <lineage>
        <taxon>Eukaryota</taxon>
        <taxon>Viridiplantae</taxon>
        <taxon>Streptophyta</taxon>
        <taxon>Embryophyta</taxon>
        <taxon>Tracheophyta</taxon>
        <taxon>Spermatophyta</taxon>
        <taxon>Magnoliopsida</taxon>
        <taxon>eudicotyledons</taxon>
        <taxon>Gunneridae</taxon>
        <taxon>Pentapetalae</taxon>
        <taxon>rosids</taxon>
        <taxon>malvids</taxon>
        <taxon>Sapindales</taxon>
        <taxon>Anacardiaceae</taxon>
        <taxon>Pistacia</taxon>
    </lineage>
</organism>
<evidence type="ECO:0000313" key="2">
    <source>
        <dbReference type="Proteomes" id="UP001163603"/>
    </source>
</evidence>
<accession>A0ACC0XDT6</accession>
<protein>
    <submittedName>
        <fullName evidence="1">Uncharacterized protein</fullName>
    </submittedName>
</protein>
<proteinExistence type="predicted"/>
<keyword evidence="2" id="KW-1185">Reference proteome</keyword>
<name>A0ACC0XDT6_9ROSI</name>
<dbReference type="EMBL" id="CM047748">
    <property type="protein sequence ID" value="KAJ0014741.1"/>
    <property type="molecule type" value="Genomic_DNA"/>
</dbReference>
<comment type="caution">
    <text evidence="1">The sequence shown here is derived from an EMBL/GenBank/DDBJ whole genome shotgun (WGS) entry which is preliminary data.</text>
</comment>
<gene>
    <name evidence="1" type="ORF">Pint_19953</name>
</gene>